<feature type="domain" description="Ice-binding protein C-terminal" evidence="1">
    <location>
        <begin position="145"/>
        <end position="167"/>
    </location>
</feature>
<name>A0ABW5E459_9BACT</name>
<dbReference type="InterPro" id="IPR013424">
    <property type="entry name" value="Ice-binding_C"/>
</dbReference>
<dbReference type="EMBL" id="JBHUJC010000041">
    <property type="protein sequence ID" value="MFD2277137.1"/>
    <property type="molecule type" value="Genomic_DNA"/>
</dbReference>
<dbReference type="Proteomes" id="UP001597297">
    <property type="component" value="Unassembled WGS sequence"/>
</dbReference>
<comment type="caution">
    <text evidence="2">The sequence shown here is derived from an EMBL/GenBank/DDBJ whole genome shotgun (WGS) entry which is preliminary data.</text>
</comment>
<gene>
    <name evidence="2" type="ORF">ACFSQZ_11710</name>
</gene>
<keyword evidence="3" id="KW-1185">Reference proteome</keyword>
<sequence>MSSLTPTDVSGSGQGSYINLYTTNNPNVSGTFDGAANFSSQTDAVARIVTGDINVSSFTSGSVYFFFGTFADAARVTATLSGSGGPDIVVAGDDVISGSQTGYAMTQFDFDTSGGYDTLSFTYLNDDNDASPGSRARISGLVITAVPEPSSSALLGLGLTSLLLRRRR</sequence>
<reference evidence="3" key="1">
    <citation type="journal article" date="2019" name="Int. J. Syst. Evol. Microbiol.">
        <title>The Global Catalogue of Microorganisms (GCM) 10K type strain sequencing project: providing services to taxonomists for standard genome sequencing and annotation.</title>
        <authorList>
            <consortium name="The Broad Institute Genomics Platform"/>
            <consortium name="The Broad Institute Genome Sequencing Center for Infectious Disease"/>
            <person name="Wu L."/>
            <person name="Ma J."/>
        </authorList>
    </citation>
    <scope>NUCLEOTIDE SEQUENCE [LARGE SCALE GENOMIC DNA]</scope>
    <source>
        <strain evidence="3">JCM 16545</strain>
    </source>
</reference>
<proteinExistence type="predicted"/>
<organism evidence="2 3">
    <name type="scientific">Rubritalea spongiae</name>
    <dbReference type="NCBI Taxonomy" id="430797"/>
    <lineage>
        <taxon>Bacteria</taxon>
        <taxon>Pseudomonadati</taxon>
        <taxon>Verrucomicrobiota</taxon>
        <taxon>Verrucomicrobiia</taxon>
        <taxon>Verrucomicrobiales</taxon>
        <taxon>Rubritaleaceae</taxon>
        <taxon>Rubritalea</taxon>
    </lineage>
</organism>
<dbReference type="NCBIfam" id="TIGR02595">
    <property type="entry name" value="PEP_CTERM"/>
    <property type="match status" value="1"/>
</dbReference>
<evidence type="ECO:0000259" key="1">
    <source>
        <dbReference type="Pfam" id="PF07589"/>
    </source>
</evidence>
<accession>A0ABW5E459</accession>
<protein>
    <submittedName>
        <fullName evidence="2">PEP-CTERM sorting domain-containing protein</fullName>
    </submittedName>
</protein>
<dbReference type="Pfam" id="PF07589">
    <property type="entry name" value="PEP-CTERM"/>
    <property type="match status" value="1"/>
</dbReference>
<evidence type="ECO:0000313" key="2">
    <source>
        <dbReference type="EMBL" id="MFD2277137.1"/>
    </source>
</evidence>
<evidence type="ECO:0000313" key="3">
    <source>
        <dbReference type="Proteomes" id="UP001597297"/>
    </source>
</evidence>
<dbReference type="RefSeq" id="WP_377136944.1">
    <property type="nucleotide sequence ID" value="NZ_JBHUJC010000041.1"/>
</dbReference>